<dbReference type="RefSeq" id="WP_107533129.1">
    <property type="nucleotide sequence ID" value="NZ_PZEV01000042.1"/>
</dbReference>
<evidence type="ECO:0000256" key="8">
    <source>
        <dbReference type="ARBA" id="ARBA00022801"/>
    </source>
</evidence>
<feature type="coiled-coil region" evidence="13">
    <location>
        <begin position="249"/>
        <end position="511"/>
    </location>
</feature>
<dbReference type="Gene3D" id="3.40.50.300">
    <property type="entry name" value="P-loop containing nucleotide triphosphate hydrolases"/>
    <property type="match status" value="2"/>
</dbReference>
<evidence type="ECO:0000313" key="16">
    <source>
        <dbReference type="Proteomes" id="UP000240717"/>
    </source>
</evidence>
<keyword evidence="11 13" id="KW-0175">Coiled coil</keyword>
<name>A0A2T4PYB1_STAWA</name>
<dbReference type="GO" id="GO:0004519">
    <property type="term" value="F:endonuclease activity"/>
    <property type="evidence" value="ECO:0007669"/>
    <property type="project" value="UniProtKB-KW"/>
</dbReference>
<evidence type="ECO:0000256" key="10">
    <source>
        <dbReference type="ARBA" id="ARBA00022840"/>
    </source>
</evidence>
<evidence type="ECO:0000256" key="4">
    <source>
        <dbReference type="ARBA" id="ARBA00022705"/>
    </source>
</evidence>
<dbReference type="PANTHER" id="PTHR32114">
    <property type="entry name" value="ABC TRANSPORTER ABCH.3"/>
    <property type="match status" value="1"/>
</dbReference>
<dbReference type="NCBIfam" id="NF041751">
    <property type="entry name" value="sbcc_Staph"/>
    <property type="match status" value="1"/>
</dbReference>
<dbReference type="PANTHER" id="PTHR32114:SF2">
    <property type="entry name" value="ABC TRANSPORTER ABCH.3"/>
    <property type="match status" value="1"/>
</dbReference>
<accession>A0A2T4PYB1</accession>
<evidence type="ECO:0000259" key="14">
    <source>
        <dbReference type="Pfam" id="PF13476"/>
    </source>
</evidence>
<comment type="caution">
    <text evidence="15">The sequence shown here is derived from an EMBL/GenBank/DDBJ whole genome shotgun (WGS) entry which is preliminary data.</text>
</comment>
<evidence type="ECO:0000313" key="15">
    <source>
        <dbReference type="EMBL" id="PTI49980.1"/>
    </source>
</evidence>
<evidence type="ECO:0000256" key="3">
    <source>
        <dbReference type="ARBA" id="ARBA00013368"/>
    </source>
</evidence>
<evidence type="ECO:0000256" key="6">
    <source>
        <dbReference type="ARBA" id="ARBA00022741"/>
    </source>
</evidence>
<dbReference type="GO" id="GO:0016887">
    <property type="term" value="F:ATP hydrolysis activity"/>
    <property type="evidence" value="ECO:0007669"/>
    <property type="project" value="InterPro"/>
</dbReference>
<keyword evidence="12" id="KW-0233">DNA recombination</keyword>
<dbReference type="Proteomes" id="UP000240717">
    <property type="component" value="Unassembled WGS sequence"/>
</dbReference>
<evidence type="ECO:0000256" key="1">
    <source>
        <dbReference type="ARBA" id="ARBA00006930"/>
    </source>
</evidence>
<dbReference type="Pfam" id="PF13476">
    <property type="entry name" value="AAA_23"/>
    <property type="match status" value="1"/>
</dbReference>
<gene>
    <name evidence="15" type="ORF">BU085_10515</name>
</gene>
<dbReference type="GO" id="GO:0006310">
    <property type="term" value="P:DNA recombination"/>
    <property type="evidence" value="ECO:0007669"/>
    <property type="project" value="UniProtKB-KW"/>
</dbReference>
<feature type="domain" description="Rad50/SbcC-type AAA" evidence="14">
    <location>
        <begin position="6"/>
        <end position="273"/>
    </location>
</feature>
<reference evidence="15 16" key="1">
    <citation type="journal article" date="2016" name="Front. Microbiol.">
        <title>Comprehensive Phylogenetic Analysis of Bovine Non-aureus Staphylococci Species Based on Whole-Genome Sequencing.</title>
        <authorList>
            <person name="Naushad S."/>
            <person name="Barkema H.W."/>
            <person name="Luby C."/>
            <person name="Condas L.A."/>
            <person name="Nobrega D.B."/>
            <person name="Carson D.A."/>
            <person name="De Buck J."/>
        </authorList>
    </citation>
    <scope>NUCLEOTIDE SEQUENCE [LARGE SCALE GENOMIC DNA]</scope>
    <source>
        <strain evidence="15 16">SNUC 2993</strain>
    </source>
</reference>
<evidence type="ECO:0000256" key="5">
    <source>
        <dbReference type="ARBA" id="ARBA00022722"/>
    </source>
</evidence>
<keyword evidence="5" id="KW-0540">Nuclease</keyword>
<keyword evidence="9" id="KW-0269">Exonuclease</keyword>
<evidence type="ECO:0000256" key="7">
    <source>
        <dbReference type="ARBA" id="ARBA00022759"/>
    </source>
</evidence>
<dbReference type="GO" id="GO:0005524">
    <property type="term" value="F:ATP binding"/>
    <property type="evidence" value="ECO:0007669"/>
    <property type="project" value="UniProtKB-KW"/>
</dbReference>
<dbReference type="InterPro" id="IPR038729">
    <property type="entry name" value="Rad50/SbcC_AAA"/>
</dbReference>
<keyword evidence="10" id="KW-0067">ATP-binding</keyword>
<evidence type="ECO:0000256" key="11">
    <source>
        <dbReference type="ARBA" id="ARBA00023054"/>
    </source>
</evidence>
<comment type="subunit">
    <text evidence="2">Heterodimer of SbcC and SbcD.</text>
</comment>
<keyword evidence="6" id="KW-0547">Nucleotide-binding</keyword>
<evidence type="ECO:0000256" key="12">
    <source>
        <dbReference type="ARBA" id="ARBA00023172"/>
    </source>
</evidence>
<dbReference type="GO" id="GO:0006260">
    <property type="term" value="P:DNA replication"/>
    <property type="evidence" value="ECO:0007669"/>
    <property type="project" value="UniProtKB-KW"/>
</dbReference>
<organism evidence="15 16">
    <name type="scientific">Staphylococcus warneri</name>
    <dbReference type="NCBI Taxonomy" id="1292"/>
    <lineage>
        <taxon>Bacteria</taxon>
        <taxon>Bacillati</taxon>
        <taxon>Bacillota</taxon>
        <taxon>Bacilli</taxon>
        <taxon>Bacillales</taxon>
        <taxon>Staphylococcaceae</taxon>
        <taxon>Staphylococcus</taxon>
    </lineage>
</organism>
<dbReference type="STRING" id="1194526.A284_06895"/>
<comment type="similarity">
    <text evidence="1">Belongs to the SMC family. SbcC subfamily.</text>
</comment>
<evidence type="ECO:0000256" key="2">
    <source>
        <dbReference type="ARBA" id="ARBA00011322"/>
    </source>
</evidence>
<dbReference type="EMBL" id="PZEV01000042">
    <property type="protein sequence ID" value="PTI49980.1"/>
    <property type="molecule type" value="Genomic_DNA"/>
</dbReference>
<dbReference type="Pfam" id="PF13558">
    <property type="entry name" value="SbcC_Walker_B"/>
    <property type="match status" value="1"/>
</dbReference>
<dbReference type="SUPFAM" id="SSF75712">
    <property type="entry name" value="Rad50 coiled-coil Zn hook"/>
    <property type="match status" value="1"/>
</dbReference>
<keyword evidence="7" id="KW-0255">Endonuclease</keyword>
<keyword evidence="4" id="KW-0235">DNA replication</keyword>
<protein>
    <recommendedName>
        <fullName evidence="3">Nuclease SbcCD subunit C</fullName>
    </recommendedName>
</protein>
<feature type="coiled-coil region" evidence="13">
    <location>
        <begin position="537"/>
        <end position="814"/>
    </location>
</feature>
<dbReference type="AlphaFoldDB" id="A0A2T4PYB1"/>
<evidence type="ECO:0000256" key="9">
    <source>
        <dbReference type="ARBA" id="ARBA00022839"/>
    </source>
</evidence>
<dbReference type="InterPro" id="IPR053380">
    <property type="entry name" value="SbcCD_Nuclease_C"/>
</dbReference>
<dbReference type="InterPro" id="IPR027417">
    <property type="entry name" value="P-loop_NTPase"/>
</dbReference>
<dbReference type="GO" id="GO:0006302">
    <property type="term" value="P:double-strand break repair"/>
    <property type="evidence" value="ECO:0007669"/>
    <property type="project" value="InterPro"/>
</dbReference>
<evidence type="ECO:0000256" key="13">
    <source>
        <dbReference type="SAM" id="Coils"/>
    </source>
</evidence>
<dbReference type="GO" id="GO:0004527">
    <property type="term" value="F:exonuclease activity"/>
    <property type="evidence" value="ECO:0007669"/>
    <property type="project" value="UniProtKB-KW"/>
</dbReference>
<keyword evidence="8" id="KW-0378">Hydrolase</keyword>
<sequence>MKPMILKLNNFGPFLNETIDFRNIDQNQLFLISGKTGSGKTMIFDAIVYALYGEASTKNRKENDLRSHFADGNSAMQVTFEFELNDKLFKIVRTGPFVKEGNTTKTPAKLNVFEYIENEFDLRESMVSAGNQFIIDLIGVNAEQFRQLFILPQGEFKKFLLSNSKEKQGILRTLFNSERFEEIEKRLNENVKNEKIQIEERYKNIERLWNDIHTFENNDLEELKSINVHQTDKINEVLHRFNEFGEKIGRKKYEQKKSHENEIEKVEQKLNDNKELEFNLNELKKNENELKQLKQNESYINQHRAKLNKINEIKPLSQLLDRNEAANKKLNQAEKSIEIAVHSINNLLKEKEENQLGLNQLSEQEESINKEKDYLEKTNTFYNNLSQYLNSYKEKERLSSQLVNLNEKSELVERELLELNEAIKSKEINYSHVEQLSQDIFNIEKEIEQAEKIKNDMQMKEELNSKLNDTKASYNQKCIEIDDLSNKLYEIDKTEINLNNKETLVEQLQQVVSLGDTCPICGNKITSLGQHIDFDSINKKQNLIQSLQEDLNKMNIDKAKLESSLNHLTEQINNIYIDQNSIPDIENLYSKISRKKEEKEKQQKENEFILKTNKKVERKRQETFEIRNEVKNAESKIEQCEIRINDFESTTKHTEIDEFESYFKKLKSNVDHYLKSLEEHQQNRNEIAQKLSIEENNLQHHKQTKNEIQEDIKQTQQAIEAEMNRLNIDSIEQVQDIVKIVNEKEEIENEIKEYDKQIHKYELEMNRLKELVAGKKLDNIEEIQKALSQLKVELEHLNHEIATLEYQLKLNQQKVDEIVSNIEYLNKELKEQQDIFNLAEILSGRNSQKLTLENYVLIYYLEKIIAQANLRLATMSGQRYQLQRREALSQGFSGLEIDVFDFYSNKARHISSLSGGETFQASLALALGLSEIVQQESGGISLQSMFIDEGFGTLDQETLETALDTLVNLKSTGRMVGIISHVSELKQRIPLILEVTSNQYQSMTKFKWN</sequence>
<proteinExistence type="inferred from homology"/>
<dbReference type="SUPFAM" id="SSF52540">
    <property type="entry name" value="P-loop containing nucleoside triphosphate hydrolases"/>
    <property type="match status" value="2"/>
</dbReference>